<evidence type="ECO:0000313" key="9">
    <source>
        <dbReference type="EMBL" id="MBB2190732.1"/>
    </source>
</evidence>
<protein>
    <recommendedName>
        <fullName evidence="7">Endoribonuclease YbeY</fullName>
        <ecNumber evidence="7">3.1.-.-</ecNumber>
    </recommendedName>
</protein>
<evidence type="ECO:0000256" key="1">
    <source>
        <dbReference type="ARBA" id="ARBA00010875"/>
    </source>
</evidence>
<evidence type="ECO:0000256" key="8">
    <source>
        <dbReference type="SAM" id="MobiDB-lite"/>
    </source>
</evidence>
<dbReference type="EMBL" id="JABEQF010000008">
    <property type="protein sequence ID" value="MBB2190732.1"/>
    <property type="molecule type" value="Genomic_DNA"/>
</dbReference>
<dbReference type="GO" id="GO:0005737">
    <property type="term" value="C:cytoplasm"/>
    <property type="evidence" value="ECO:0007669"/>
    <property type="project" value="UniProtKB-SubCell"/>
</dbReference>
<keyword evidence="7" id="KW-0963">Cytoplasm</keyword>
<dbReference type="PANTHER" id="PTHR46986">
    <property type="entry name" value="ENDORIBONUCLEASE YBEY, CHLOROPLASTIC"/>
    <property type="match status" value="1"/>
</dbReference>
<dbReference type="HAMAP" id="MF_00009">
    <property type="entry name" value="Endoribonucl_YbeY"/>
    <property type="match status" value="1"/>
</dbReference>
<keyword evidence="10" id="KW-1185">Reference proteome</keyword>
<evidence type="ECO:0000256" key="4">
    <source>
        <dbReference type="ARBA" id="ARBA00022759"/>
    </source>
</evidence>
<feature type="binding site" evidence="7">
    <location>
        <position position="153"/>
    </location>
    <ligand>
        <name>Zn(2+)</name>
        <dbReference type="ChEBI" id="CHEBI:29105"/>
        <note>catalytic</note>
    </ligand>
</feature>
<dbReference type="InterPro" id="IPR023091">
    <property type="entry name" value="MetalPrtase_cat_dom_sf_prd"/>
</dbReference>
<keyword evidence="6 7" id="KW-0862">Zinc</keyword>
<evidence type="ECO:0000256" key="5">
    <source>
        <dbReference type="ARBA" id="ARBA00022801"/>
    </source>
</evidence>
<dbReference type="InterPro" id="IPR002036">
    <property type="entry name" value="YbeY"/>
</dbReference>
<keyword evidence="4 7" id="KW-0255">Endonuclease</keyword>
<feature type="binding site" evidence="7">
    <location>
        <position position="147"/>
    </location>
    <ligand>
        <name>Zn(2+)</name>
        <dbReference type="ChEBI" id="CHEBI:29105"/>
        <note>catalytic</note>
    </ligand>
</feature>
<evidence type="ECO:0000256" key="3">
    <source>
        <dbReference type="ARBA" id="ARBA00022723"/>
    </source>
</evidence>
<dbReference type="GO" id="GO:0006364">
    <property type="term" value="P:rRNA processing"/>
    <property type="evidence" value="ECO:0007669"/>
    <property type="project" value="UniProtKB-UniRule"/>
</dbReference>
<dbReference type="Gene3D" id="3.40.390.30">
    <property type="entry name" value="Metalloproteases ('zincins'), catalytic domain"/>
    <property type="match status" value="1"/>
</dbReference>
<dbReference type="Pfam" id="PF02130">
    <property type="entry name" value="YbeY"/>
    <property type="match status" value="1"/>
</dbReference>
<dbReference type="EC" id="3.1.-.-" evidence="7"/>
<dbReference type="NCBIfam" id="TIGR00043">
    <property type="entry name" value="rRNA maturation RNase YbeY"/>
    <property type="match status" value="1"/>
</dbReference>
<evidence type="ECO:0000256" key="6">
    <source>
        <dbReference type="ARBA" id="ARBA00022833"/>
    </source>
</evidence>
<reference evidence="9 10" key="1">
    <citation type="submission" date="2020-04" db="EMBL/GenBank/DDBJ databases">
        <title>Description of novel Gluconacetobacter.</title>
        <authorList>
            <person name="Sombolestani A."/>
        </authorList>
    </citation>
    <scope>NUCLEOTIDE SEQUENCE [LARGE SCALE GENOMIC DNA]</scope>
    <source>
        <strain evidence="9 10">LMG 21311</strain>
    </source>
</reference>
<organism evidence="9 10">
    <name type="scientific">Gluconacetobacter azotocaptans</name>
    <dbReference type="NCBI Taxonomy" id="142834"/>
    <lineage>
        <taxon>Bacteria</taxon>
        <taxon>Pseudomonadati</taxon>
        <taxon>Pseudomonadota</taxon>
        <taxon>Alphaproteobacteria</taxon>
        <taxon>Acetobacterales</taxon>
        <taxon>Acetobacteraceae</taxon>
        <taxon>Gluconacetobacter</taxon>
    </lineage>
</organism>
<comment type="subcellular location">
    <subcellularLocation>
        <location evidence="7">Cytoplasm</location>
    </subcellularLocation>
</comment>
<evidence type="ECO:0000256" key="2">
    <source>
        <dbReference type="ARBA" id="ARBA00022722"/>
    </source>
</evidence>
<keyword evidence="7" id="KW-0698">rRNA processing</keyword>
<comment type="cofactor">
    <cofactor evidence="7">
        <name>Zn(2+)</name>
        <dbReference type="ChEBI" id="CHEBI:29105"/>
    </cofactor>
    <text evidence="7">Binds 1 zinc ion.</text>
</comment>
<comment type="caution">
    <text evidence="9">The sequence shown here is derived from an EMBL/GenBank/DDBJ whole genome shotgun (WGS) entry which is preliminary data.</text>
</comment>
<dbReference type="GO" id="GO:0004521">
    <property type="term" value="F:RNA endonuclease activity"/>
    <property type="evidence" value="ECO:0007669"/>
    <property type="project" value="UniProtKB-UniRule"/>
</dbReference>
<dbReference type="Proteomes" id="UP000555756">
    <property type="component" value="Unassembled WGS sequence"/>
</dbReference>
<proteinExistence type="inferred from homology"/>
<keyword evidence="5 7" id="KW-0378">Hydrolase</keyword>
<dbReference type="GO" id="GO:0004222">
    <property type="term" value="F:metalloendopeptidase activity"/>
    <property type="evidence" value="ECO:0007669"/>
    <property type="project" value="InterPro"/>
</dbReference>
<accession>A0A7W4JTU9</accession>
<evidence type="ECO:0000313" key="10">
    <source>
        <dbReference type="Proteomes" id="UP000555756"/>
    </source>
</evidence>
<sequence>MEPRSSQNSARPDGVPEISPMAGPAVGLSSPLPRDEAEVDVIVADPRWHGAVPRVGALVQRAARAAWEASGQAPITIVLDSDRTIRRLNARHRNKNKPTNVLTFEYPAGQPGGDVMIALDTVRREARAAGRPIRHHLMHLVVHGILHLRGHDHHQAGEARQMEMEESRILGRLAVPNPWKNRTGMAGGDQ</sequence>
<feature type="binding site" evidence="7">
    <location>
        <position position="143"/>
    </location>
    <ligand>
        <name>Zn(2+)</name>
        <dbReference type="ChEBI" id="CHEBI:29105"/>
        <note>catalytic</note>
    </ligand>
</feature>
<keyword evidence="2 7" id="KW-0540">Nuclease</keyword>
<feature type="compositionally biased region" description="Polar residues" evidence="8">
    <location>
        <begin position="1"/>
        <end position="10"/>
    </location>
</feature>
<gene>
    <name evidence="7 9" type="primary">ybeY</name>
    <name evidence="9" type="ORF">HLH34_12300</name>
</gene>
<comment type="function">
    <text evidence="7">Single strand-specific metallo-endoribonuclease involved in late-stage 70S ribosome quality control and in maturation of the 3' terminus of the 16S rRNA.</text>
</comment>
<keyword evidence="3 7" id="KW-0479">Metal-binding</keyword>
<feature type="region of interest" description="Disordered" evidence="8">
    <location>
        <begin position="1"/>
        <end position="31"/>
    </location>
</feature>
<keyword evidence="7" id="KW-0690">Ribosome biogenesis</keyword>
<evidence type="ECO:0000256" key="7">
    <source>
        <dbReference type="HAMAP-Rule" id="MF_00009"/>
    </source>
</evidence>
<dbReference type="GO" id="GO:0008270">
    <property type="term" value="F:zinc ion binding"/>
    <property type="evidence" value="ECO:0007669"/>
    <property type="project" value="UniProtKB-UniRule"/>
</dbReference>
<dbReference type="SUPFAM" id="SSF55486">
    <property type="entry name" value="Metalloproteases ('zincins'), catalytic domain"/>
    <property type="match status" value="1"/>
</dbReference>
<dbReference type="PANTHER" id="PTHR46986:SF1">
    <property type="entry name" value="ENDORIBONUCLEASE YBEY, CHLOROPLASTIC"/>
    <property type="match status" value="1"/>
</dbReference>
<comment type="similarity">
    <text evidence="1 7">Belongs to the endoribonuclease YbeY family.</text>
</comment>
<name>A0A7W4JTU9_9PROT</name>
<dbReference type="AlphaFoldDB" id="A0A7W4JTU9"/>